<evidence type="ECO:0000313" key="9">
    <source>
        <dbReference type="Proteomes" id="UP000886595"/>
    </source>
</evidence>
<keyword evidence="3" id="KW-0406">Ion transport</keyword>
<evidence type="ECO:0000259" key="7">
    <source>
        <dbReference type="Pfam" id="PF01545"/>
    </source>
</evidence>
<keyword evidence="2 6" id="KW-0812">Transmembrane</keyword>
<dbReference type="Gene3D" id="1.20.1510.10">
    <property type="entry name" value="Cation efflux protein transmembrane domain"/>
    <property type="match status" value="1"/>
</dbReference>
<dbReference type="InterPro" id="IPR027469">
    <property type="entry name" value="Cation_efflux_TMD_sf"/>
</dbReference>
<keyword evidence="5 6" id="KW-0472">Membrane</keyword>
<dbReference type="PANTHER" id="PTHR11562">
    <property type="entry name" value="CATION EFFLUX PROTEIN/ ZINC TRANSPORTER"/>
    <property type="match status" value="1"/>
</dbReference>
<keyword evidence="3" id="KW-0864">Zinc transport</keyword>
<dbReference type="Proteomes" id="UP000886595">
    <property type="component" value="Unassembled WGS sequence"/>
</dbReference>
<proteinExistence type="predicted"/>
<gene>
    <name evidence="8" type="ORF">Bca52824_010248</name>
</gene>
<keyword evidence="9" id="KW-1185">Reference proteome</keyword>
<evidence type="ECO:0000256" key="6">
    <source>
        <dbReference type="SAM" id="Phobius"/>
    </source>
</evidence>
<comment type="caution">
    <text evidence="8">The sequence shown here is derived from an EMBL/GenBank/DDBJ whole genome shotgun (WGS) entry which is preliminary data.</text>
</comment>
<evidence type="ECO:0000256" key="1">
    <source>
        <dbReference type="ARBA" id="ARBA00004141"/>
    </source>
</evidence>
<dbReference type="SUPFAM" id="SSF161111">
    <property type="entry name" value="Cation efflux protein transmembrane domain-like"/>
    <property type="match status" value="1"/>
</dbReference>
<dbReference type="Pfam" id="PF01545">
    <property type="entry name" value="Cation_efflux"/>
    <property type="match status" value="1"/>
</dbReference>
<keyword evidence="3" id="KW-0813">Transport</keyword>
<dbReference type="OrthoDB" id="9944568at2759"/>
<evidence type="ECO:0000256" key="5">
    <source>
        <dbReference type="ARBA" id="ARBA00023136"/>
    </source>
</evidence>
<dbReference type="AlphaFoldDB" id="A0A8X8B9Y7"/>
<dbReference type="GO" id="GO:0005886">
    <property type="term" value="C:plasma membrane"/>
    <property type="evidence" value="ECO:0007669"/>
    <property type="project" value="TreeGrafter"/>
</dbReference>
<protein>
    <recommendedName>
        <fullName evidence="7">Cation efflux protein transmembrane domain-containing protein</fullName>
    </recommendedName>
</protein>
<comment type="subcellular location">
    <subcellularLocation>
        <location evidence="1">Membrane</location>
        <topology evidence="1">Multi-pass membrane protein</topology>
    </subcellularLocation>
</comment>
<evidence type="ECO:0000256" key="2">
    <source>
        <dbReference type="ARBA" id="ARBA00022692"/>
    </source>
</evidence>
<evidence type="ECO:0000256" key="4">
    <source>
        <dbReference type="ARBA" id="ARBA00022989"/>
    </source>
</evidence>
<keyword evidence="4 6" id="KW-1133">Transmembrane helix</keyword>
<dbReference type="EMBL" id="JAAMPC010000002">
    <property type="protein sequence ID" value="KAG2327520.1"/>
    <property type="molecule type" value="Genomic_DNA"/>
</dbReference>
<dbReference type="InterPro" id="IPR050681">
    <property type="entry name" value="CDF/SLC30A"/>
</dbReference>
<dbReference type="InterPro" id="IPR058533">
    <property type="entry name" value="Cation_efflux_TM"/>
</dbReference>
<reference evidence="8 9" key="1">
    <citation type="submission" date="2020-02" db="EMBL/GenBank/DDBJ databases">
        <authorList>
            <person name="Ma Q."/>
            <person name="Huang Y."/>
            <person name="Song X."/>
            <person name="Pei D."/>
        </authorList>
    </citation>
    <scope>NUCLEOTIDE SEQUENCE [LARGE SCALE GENOMIC DNA]</scope>
    <source>
        <strain evidence="8">Sxm20200214</strain>
        <tissue evidence="8">Leaf</tissue>
    </source>
</reference>
<evidence type="ECO:0000256" key="3">
    <source>
        <dbReference type="ARBA" id="ARBA00022906"/>
    </source>
</evidence>
<keyword evidence="3" id="KW-0862">Zinc</keyword>
<sequence length="77" mass="8614">MTDAVHLLSDVSGLSVSLLAIKVLSWEANPRNSFGFKRLDVLAAFLSVQLIWLVSGVVIHEAIQRILSRSRENRKKL</sequence>
<feature type="transmembrane region" description="Helical" evidence="6">
    <location>
        <begin position="41"/>
        <end position="63"/>
    </location>
</feature>
<dbReference type="GO" id="GO:0005385">
    <property type="term" value="F:zinc ion transmembrane transporter activity"/>
    <property type="evidence" value="ECO:0007669"/>
    <property type="project" value="TreeGrafter"/>
</dbReference>
<feature type="domain" description="Cation efflux protein transmembrane" evidence="7">
    <location>
        <begin position="1"/>
        <end position="70"/>
    </location>
</feature>
<accession>A0A8X8B9Y7</accession>
<organism evidence="8 9">
    <name type="scientific">Brassica carinata</name>
    <name type="common">Ethiopian mustard</name>
    <name type="synonym">Abyssinian cabbage</name>
    <dbReference type="NCBI Taxonomy" id="52824"/>
    <lineage>
        <taxon>Eukaryota</taxon>
        <taxon>Viridiplantae</taxon>
        <taxon>Streptophyta</taxon>
        <taxon>Embryophyta</taxon>
        <taxon>Tracheophyta</taxon>
        <taxon>Spermatophyta</taxon>
        <taxon>Magnoliopsida</taxon>
        <taxon>eudicotyledons</taxon>
        <taxon>Gunneridae</taxon>
        <taxon>Pentapetalae</taxon>
        <taxon>rosids</taxon>
        <taxon>malvids</taxon>
        <taxon>Brassicales</taxon>
        <taxon>Brassicaceae</taxon>
        <taxon>Brassiceae</taxon>
        <taxon>Brassica</taxon>
    </lineage>
</organism>
<dbReference type="PANTHER" id="PTHR11562:SF101">
    <property type="entry name" value="METAL TOLERANCE PROTEIN B"/>
    <property type="match status" value="1"/>
</dbReference>
<evidence type="ECO:0000313" key="8">
    <source>
        <dbReference type="EMBL" id="KAG2327520.1"/>
    </source>
</evidence>
<name>A0A8X8B9Y7_BRACI</name>